<dbReference type="EnsemblMetazoa" id="G8716.1">
    <property type="protein sequence ID" value="G8716.1:cds"/>
    <property type="gene ID" value="G8716"/>
</dbReference>
<reference evidence="2" key="1">
    <citation type="submission" date="2022-08" db="UniProtKB">
        <authorList>
            <consortium name="EnsemblMetazoa"/>
        </authorList>
    </citation>
    <scope>IDENTIFICATION</scope>
    <source>
        <strain evidence="2">05x7-T-G4-1.051#20</strain>
    </source>
</reference>
<dbReference type="Gene3D" id="3.40.50.300">
    <property type="entry name" value="P-loop containing nucleotide triphosphate hydrolases"/>
    <property type="match status" value="1"/>
</dbReference>
<organism evidence="2 3">
    <name type="scientific">Magallana gigas</name>
    <name type="common">Pacific oyster</name>
    <name type="synonym">Crassostrea gigas</name>
    <dbReference type="NCBI Taxonomy" id="29159"/>
    <lineage>
        <taxon>Eukaryota</taxon>
        <taxon>Metazoa</taxon>
        <taxon>Spiralia</taxon>
        <taxon>Lophotrochozoa</taxon>
        <taxon>Mollusca</taxon>
        <taxon>Bivalvia</taxon>
        <taxon>Autobranchia</taxon>
        <taxon>Pteriomorphia</taxon>
        <taxon>Ostreida</taxon>
        <taxon>Ostreoidea</taxon>
        <taxon>Ostreidae</taxon>
        <taxon>Magallana</taxon>
    </lineage>
</organism>
<proteinExistence type="predicted"/>
<dbReference type="Pfam" id="PF00350">
    <property type="entry name" value="Dynamin_N"/>
    <property type="match status" value="1"/>
</dbReference>
<evidence type="ECO:0000313" key="2">
    <source>
        <dbReference type="EnsemblMetazoa" id="G8716.1:cds"/>
    </source>
</evidence>
<dbReference type="InterPro" id="IPR027417">
    <property type="entry name" value="P-loop_NTPase"/>
</dbReference>
<sequence>MYSSLQDLVVKKEFKVHIQNDAYKIDNVEETINECNIDVMKTECPIVIAGETSSGKSSIINLILGEEILPAGITACTSRVCRIKYGELCIISTKDEEIKVMLFKNLKEMAEQLKVLAKTKDKEIRYVDIYVPVPLLQGNVIIVDTPGCADREDKEQEYVAKKMMSYLPNALAFIFVVNVANAGGIQASSDYFGNKRVYASDGKL</sequence>
<dbReference type="SUPFAM" id="SSF52540">
    <property type="entry name" value="P-loop containing nucleoside triphosphate hydrolases"/>
    <property type="match status" value="1"/>
</dbReference>
<dbReference type="InterPro" id="IPR045063">
    <property type="entry name" value="Dynamin_N"/>
</dbReference>
<dbReference type="PANTHER" id="PTHR26392">
    <property type="entry name" value="MITOGEN-ACTIVATED PROTEIN KINASE KINASE KINASE 7-RELATED"/>
    <property type="match status" value="1"/>
</dbReference>
<name>A0A8W8NYW6_MAGGI</name>
<dbReference type="Proteomes" id="UP000005408">
    <property type="component" value="Unassembled WGS sequence"/>
</dbReference>
<feature type="domain" description="Dynamin N-terminal" evidence="1">
    <location>
        <begin position="46"/>
        <end position="181"/>
    </location>
</feature>
<evidence type="ECO:0000259" key="1">
    <source>
        <dbReference type="Pfam" id="PF00350"/>
    </source>
</evidence>
<keyword evidence="3" id="KW-1185">Reference proteome</keyword>
<dbReference type="AlphaFoldDB" id="A0A8W8NYW6"/>
<accession>A0A8W8NYW6</accession>
<protein>
    <recommendedName>
        <fullName evidence="1">Dynamin N-terminal domain-containing protein</fullName>
    </recommendedName>
</protein>
<evidence type="ECO:0000313" key="3">
    <source>
        <dbReference type="Proteomes" id="UP000005408"/>
    </source>
</evidence>
<dbReference type="PANTHER" id="PTHR26392:SF92">
    <property type="entry name" value="PROTEIN KINASE DOMAIN-CONTAINING PROTEIN"/>
    <property type="match status" value="1"/>
</dbReference>